<comment type="similarity">
    <text evidence="4 12">Belongs to the ferredoxin--NADP reductase type 1 family.</text>
</comment>
<keyword evidence="9 12" id="KW-0560">Oxidoreductase</keyword>
<evidence type="ECO:0000256" key="9">
    <source>
        <dbReference type="ARBA" id="ARBA00023002"/>
    </source>
</evidence>
<evidence type="ECO:0000256" key="1">
    <source>
        <dbReference type="ARBA" id="ARBA00001974"/>
    </source>
</evidence>
<dbReference type="SUPFAM" id="SSF51971">
    <property type="entry name" value="Nucleotide-binding domain"/>
    <property type="match status" value="2"/>
</dbReference>
<dbReference type="InterPro" id="IPR055275">
    <property type="entry name" value="Ferredox_Rdtase"/>
</dbReference>
<evidence type="ECO:0000256" key="6">
    <source>
        <dbReference type="ARBA" id="ARBA00022630"/>
    </source>
</evidence>
<dbReference type="PRINTS" id="PR00419">
    <property type="entry name" value="ADXRDTASE"/>
</dbReference>
<evidence type="ECO:0000256" key="8">
    <source>
        <dbReference type="ARBA" id="ARBA00022857"/>
    </source>
</evidence>
<evidence type="ECO:0000256" key="10">
    <source>
        <dbReference type="ARBA" id="ARBA00023180"/>
    </source>
</evidence>
<evidence type="ECO:0000256" key="2">
    <source>
        <dbReference type="ARBA" id="ARBA00004731"/>
    </source>
</evidence>
<keyword evidence="6 12" id="KW-0285">Flavoprotein</keyword>
<dbReference type="InterPro" id="IPR036188">
    <property type="entry name" value="FAD/NAD-bd_sf"/>
</dbReference>
<evidence type="ECO:0000313" key="14">
    <source>
        <dbReference type="Proteomes" id="UP000826234"/>
    </source>
</evidence>
<dbReference type="EMBL" id="JAIPUX010000439">
    <property type="protein sequence ID" value="KAH0629466.1"/>
    <property type="molecule type" value="Genomic_DNA"/>
</dbReference>
<keyword evidence="10" id="KW-0325">Glycoprotein</keyword>
<comment type="subcellular location">
    <subcellularLocation>
        <location evidence="12">Mitochondrion</location>
    </subcellularLocation>
</comment>
<sequence length="444" mass="48421">MSCPGGIVGWKRVPSLRFLLPKGSVAGIKRRLASAEFIPRICIVGSGPAGFYTAQHLLKHHRQALVDIYEKLPVPFGLVRFGVAPDHPEVKNVINAFTQTARSDRCTYSGNVTVGKDITIKELQKAYHAVVLVSLLIYESYGAEDSRRLGIPGEDLAGVYSARAFVGWYNGLPENRDLKPDLSSETAVVLGHGNVALDVARILLSPLEILRKTDITEDSLTALARSKVKRVCLIGRRGPLQVAFTIKAVLDVPRPRKRLTELMAKTALEDPGEVVASRWASASREWSLKFLRSPLEVLPMADGRQARAIRMAVTRLEGTGDGAKAVPTGEVEEVMCGLILSSIGLYCSGWVKRGPTGVIITTMNDSFDTAQSVLEDLQSGALDVSGAKEGFDLVRSILQSRGIYPVSFSDWEKIDAAEVARGKLSGKPREKIIDPREMLELISH</sequence>
<keyword evidence="14" id="KW-1185">Reference proteome</keyword>
<evidence type="ECO:0000313" key="13">
    <source>
        <dbReference type="EMBL" id="KAH0629466.1"/>
    </source>
</evidence>
<evidence type="ECO:0000256" key="12">
    <source>
        <dbReference type="PIRNR" id="PIRNR000362"/>
    </source>
</evidence>
<comment type="caution">
    <text evidence="13">The sequence shown here is derived from an EMBL/GenBank/DDBJ whole genome shotgun (WGS) entry which is preliminary data.</text>
</comment>
<reference evidence="13 14" key="1">
    <citation type="journal article" date="2022" name="Gigascience">
        <title>A chromosome-level genome assembly and annotation of the desert horned lizard, Phrynosoma platyrhinos, provides insight into chromosomal rearrangements among reptiles.</title>
        <authorList>
            <person name="Koochekian N."/>
            <person name="Ascanio A."/>
            <person name="Farleigh K."/>
            <person name="Card D.C."/>
            <person name="Schield D.R."/>
            <person name="Castoe T.A."/>
            <person name="Jezkova T."/>
        </authorList>
    </citation>
    <scope>NUCLEOTIDE SEQUENCE [LARGE SCALE GENOMIC DNA]</scope>
    <source>
        <strain evidence="13">NK-2021</strain>
    </source>
</reference>
<keyword evidence="12" id="KW-0496">Mitochondrion</keyword>
<proteinExistence type="inferred from homology"/>
<evidence type="ECO:0000256" key="4">
    <source>
        <dbReference type="ARBA" id="ARBA00008312"/>
    </source>
</evidence>
<comment type="cofactor">
    <cofactor evidence="1 12">
        <name>FAD</name>
        <dbReference type="ChEBI" id="CHEBI:57692"/>
    </cofactor>
</comment>
<comment type="pathway">
    <text evidence="2">Steroid metabolism; cholesterol metabolism.</text>
</comment>
<dbReference type="InterPro" id="IPR021163">
    <property type="entry name" value="Ferredox_Rdtase_adrenod"/>
</dbReference>
<protein>
    <recommendedName>
        <fullName evidence="5 12">NADPH:adrenodoxin oxidoreductase, mitochondrial</fullName>
        <ecNumber evidence="12">1.18.1.6</ecNumber>
    </recommendedName>
</protein>
<comment type="similarity">
    <text evidence="3">Belongs to the flavin monoamine oxidase family. FIG1 subfamily.</text>
</comment>
<dbReference type="PANTHER" id="PTHR48467">
    <property type="entry name" value="GLUTAMATE SYNTHASE 1 [NADH], CHLOROPLASTIC-LIKE"/>
    <property type="match status" value="1"/>
</dbReference>
<evidence type="ECO:0000256" key="5">
    <source>
        <dbReference type="ARBA" id="ARBA00016287"/>
    </source>
</evidence>
<evidence type="ECO:0000256" key="7">
    <source>
        <dbReference type="ARBA" id="ARBA00022827"/>
    </source>
</evidence>
<dbReference type="Pfam" id="PF13450">
    <property type="entry name" value="NAD_binding_8"/>
    <property type="match status" value="1"/>
</dbReference>
<dbReference type="PANTHER" id="PTHR48467:SF1">
    <property type="entry name" value="GLUTAMATE SYNTHASE 1 [NADH], CHLOROPLASTIC-LIKE"/>
    <property type="match status" value="1"/>
</dbReference>
<evidence type="ECO:0000256" key="3">
    <source>
        <dbReference type="ARBA" id="ARBA00005465"/>
    </source>
</evidence>
<dbReference type="Gene3D" id="3.50.50.60">
    <property type="entry name" value="FAD/NAD(P)-binding domain"/>
    <property type="match status" value="1"/>
</dbReference>
<accession>A0ABQ7TJE0</accession>
<keyword evidence="7 12" id="KW-0274">FAD</keyword>
<dbReference type="Proteomes" id="UP000826234">
    <property type="component" value="Unassembled WGS sequence"/>
</dbReference>
<keyword evidence="8 12" id="KW-0521">NADP</keyword>
<dbReference type="EC" id="1.18.1.6" evidence="12"/>
<comment type="catalytic activity">
    <reaction evidence="11 12">
        <text>2 reduced [adrenodoxin] + NADP(+) + H(+) = 2 oxidized [adrenodoxin] + NADPH</text>
        <dbReference type="Rhea" id="RHEA:42312"/>
        <dbReference type="Rhea" id="RHEA-COMP:9998"/>
        <dbReference type="Rhea" id="RHEA-COMP:9999"/>
        <dbReference type="ChEBI" id="CHEBI:15378"/>
        <dbReference type="ChEBI" id="CHEBI:33737"/>
        <dbReference type="ChEBI" id="CHEBI:33738"/>
        <dbReference type="ChEBI" id="CHEBI:57783"/>
        <dbReference type="ChEBI" id="CHEBI:58349"/>
        <dbReference type="EC" id="1.18.1.6"/>
    </reaction>
</comment>
<dbReference type="PIRSF" id="PIRSF000362">
    <property type="entry name" value="FNR"/>
    <property type="match status" value="1"/>
</dbReference>
<gene>
    <name evidence="13" type="ORF">JD844_011544</name>
</gene>
<evidence type="ECO:0000256" key="11">
    <source>
        <dbReference type="ARBA" id="ARBA00048933"/>
    </source>
</evidence>
<organism evidence="13 14">
    <name type="scientific">Phrynosoma platyrhinos</name>
    <name type="common">Desert horned lizard</name>
    <dbReference type="NCBI Taxonomy" id="52577"/>
    <lineage>
        <taxon>Eukaryota</taxon>
        <taxon>Metazoa</taxon>
        <taxon>Chordata</taxon>
        <taxon>Craniata</taxon>
        <taxon>Vertebrata</taxon>
        <taxon>Euteleostomi</taxon>
        <taxon>Lepidosauria</taxon>
        <taxon>Squamata</taxon>
        <taxon>Bifurcata</taxon>
        <taxon>Unidentata</taxon>
        <taxon>Episquamata</taxon>
        <taxon>Toxicofera</taxon>
        <taxon>Iguania</taxon>
        <taxon>Phrynosomatidae</taxon>
        <taxon>Phrynosomatinae</taxon>
        <taxon>Phrynosoma</taxon>
    </lineage>
</organism>
<name>A0ABQ7TJE0_PHRPL</name>
<dbReference type="Gene3D" id="3.40.50.720">
    <property type="entry name" value="NAD(P)-binding Rossmann-like Domain"/>
    <property type="match status" value="1"/>
</dbReference>